<sequence length="333" mass="36960">MDWTAPGQEEVAPGVHRIPLPLPDDGLRAVNVYAVTGRRTNTLIDGGWRTDAARDALDTALASLGLAVRDFDRCLVTHHHRDHYTMAVDLRRRAGLSVSLGEGERASIESVSRPRRPFQEQRPLLYAGGAGIVVELLDRLKPKPVDKHDYEEPDHWLDDGQTVPLDGRTLRVRATPGHTLGHVVFVDDEARLMFTGDHVLPHITPSIGFEAVTRRTPLADYLSSLALVLDEPDRLLLPAHGPAGGSVHVRATELLAHHERRLAQTEQAVRAGAATGYEIARALRWTRRERRLAELDPFNQMLAVTETLAHLDVLCAQGRAHMQDENGIWVYSP</sequence>
<dbReference type="SMART" id="SM00849">
    <property type="entry name" value="Lactamase_B"/>
    <property type="match status" value="1"/>
</dbReference>
<dbReference type="InterPro" id="IPR001279">
    <property type="entry name" value="Metallo-B-lactamas"/>
</dbReference>
<dbReference type="Proteomes" id="UP000199361">
    <property type="component" value="Unassembled WGS sequence"/>
</dbReference>
<proteinExistence type="predicted"/>
<evidence type="ECO:0000313" key="3">
    <source>
        <dbReference type="Proteomes" id="UP000199361"/>
    </source>
</evidence>
<dbReference type="SUPFAM" id="SSF56281">
    <property type="entry name" value="Metallo-hydrolase/oxidoreductase"/>
    <property type="match status" value="1"/>
</dbReference>
<dbReference type="PANTHER" id="PTHR23131">
    <property type="entry name" value="ENDORIBONUCLEASE LACTB2"/>
    <property type="match status" value="1"/>
</dbReference>
<gene>
    <name evidence="2" type="ORF">SAMN05421811_114184</name>
</gene>
<dbReference type="STRING" id="568860.SAMN05421811_114184"/>
<evidence type="ECO:0000259" key="1">
    <source>
        <dbReference type="SMART" id="SM00849"/>
    </source>
</evidence>
<dbReference type="PANTHER" id="PTHR23131:SF4">
    <property type="entry name" value="METALLO-BETA-LACTAMASE SUPERFAMILY POTEIN"/>
    <property type="match status" value="1"/>
</dbReference>
<dbReference type="Gene3D" id="3.60.15.10">
    <property type="entry name" value="Ribonuclease Z/Hydroxyacylglutathione hydrolase-like"/>
    <property type="match status" value="1"/>
</dbReference>
<protein>
    <submittedName>
        <fullName evidence="2">Glyoxylase, beta-lactamase superfamily II</fullName>
    </submittedName>
</protein>
<dbReference type="InterPro" id="IPR036866">
    <property type="entry name" value="RibonucZ/Hydroxyglut_hydro"/>
</dbReference>
<organism evidence="2 3">
    <name type="scientific">Nonomuraea wenchangensis</name>
    <dbReference type="NCBI Taxonomy" id="568860"/>
    <lineage>
        <taxon>Bacteria</taxon>
        <taxon>Bacillati</taxon>
        <taxon>Actinomycetota</taxon>
        <taxon>Actinomycetes</taxon>
        <taxon>Streptosporangiales</taxon>
        <taxon>Streptosporangiaceae</taxon>
        <taxon>Nonomuraea</taxon>
    </lineage>
</organism>
<reference evidence="2 3" key="1">
    <citation type="submission" date="2016-10" db="EMBL/GenBank/DDBJ databases">
        <authorList>
            <person name="de Groot N.N."/>
        </authorList>
    </citation>
    <scope>NUCLEOTIDE SEQUENCE [LARGE SCALE GENOMIC DNA]</scope>
    <source>
        <strain evidence="2 3">CGMCC 4.5598</strain>
    </source>
</reference>
<dbReference type="Gene3D" id="1.10.10.10">
    <property type="entry name" value="Winged helix-like DNA-binding domain superfamily/Winged helix DNA-binding domain"/>
    <property type="match status" value="1"/>
</dbReference>
<dbReference type="EMBL" id="FOHX01000014">
    <property type="protein sequence ID" value="SEU37384.1"/>
    <property type="molecule type" value="Genomic_DNA"/>
</dbReference>
<evidence type="ECO:0000313" key="2">
    <source>
        <dbReference type="EMBL" id="SEU37384.1"/>
    </source>
</evidence>
<accession>A0A1I0LBF4</accession>
<dbReference type="AlphaFoldDB" id="A0A1I0LBF4"/>
<keyword evidence="3" id="KW-1185">Reference proteome</keyword>
<name>A0A1I0LBF4_9ACTN</name>
<feature type="domain" description="Metallo-beta-lactamase" evidence="1">
    <location>
        <begin position="29"/>
        <end position="240"/>
    </location>
</feature>
<dbReference type="OrthoDB" id="2971563at2"/>
<dbReference type="Pfam" id="PF00753">
    <property type="entry name" value="Lactamase_B"/>
    <property type="match status" value="1"/>
</dbReference>
<dbReference type="RefSeq" id="WP_091089952.1">
    <property type="nucleotide sequence ID" value="NZ_FOHX01000014.1"/>
</dbReference>
<dbReference type="InterPro" id="IPR050662">
    <property type="entry name" value="Sec-metab_biosynth-thioest"/>
</dbReference>
<dbReference type="InterPro" id="IPR036388">
    <property type="entry name" value="WH-like_DNA-bd_sf"/>
</dbReference>